<comment type="caution">
    <text evidence="1">The sequence shown here is derived from an EMBL/GenBank/DDBJ whole genome shotgun (WGS) entry which is preliminary data.</text>
</comment>
<evidence type="ECO:0000313" key="1">
    <source>
        <dbReference type="EMBL" id="KAF4967942.1"/>
    </source>
</evidence>
<protein>
    <submittedName>
        <fullName evidence="1">Uncharacterized protein</fullName>
    </submittedName>
</protein>
<evidence type="ECO:0000313" key="2">
    <source>
        <dbReference type="Proteomes" id="UP000622797"/>
    </source>
</evidence>
<organism evidence="1 2">
    <name type="scientific">Fusarium sarcochroum</name>
    <dbReference type="NCBI Taxonomy" id="1208366"/>
    <lineage>
        <taxon>Eukaryota</taxon>
        <taxon>Fungi</taxon>
        <taxon>Dikarya</taxon>
        <taxon>Ascomycota</taxon>
        <taxon>Pezizomycotina</taxon>
        <taxon>Sordariomycetes</taxon>
        <taxon>Hypocreomycetidae</taxon>
        <taxon>Hypocreales</taxon>
        <taxon>Nectriaceae</taxon>
        <taxon>Fusarium</taxon>
        <taxon>Fusarium lateritium species complex</taxon>
    </lineage>
</organism>
<dbReference type="OrthoDB" id="4501419at2759"/>
<name>A0A8H4U1K1_9HYPO</name>
<gene>
    <name evidence="1" type="ORF">FSARC_4595</name>
</gene>
<reference evidence="1" key="2">
    <citation type="submission" date="2020-05" db="EMBL/GenBank/DDBJ databases">
        <authorList>
            <person name="Kim H.-S."/>
            <person name="Proctor R.H."/>
            <person name="Brown D.W."/>
        </authorList>
    </citation>
    <scope>NUCLEOTIDE SEQUENCE</scope>
    <source>
        <strain evidence="1">NRRL 20472</strain>
    </source>
</reference>
<accession>A0A8H4U1K1</accession>
<reference evidence="1" key="1">
    <citation type="journal article" date="2020" name="BMC Genomics">
        <title>Correction to: Identification and distribution of gene clusters required for synthesis of sphingolipid metabolism inhibitors in diverse species of the filamentous fungus Fusarium.</title>
        <authorList>
            <person name="Kim H.S."/>
            <person name="Lohmar J.M."/>
            <person name="Busman M."/>
            <person name="Brown D.W."/>
            <person name="Naumann T.A."/>
            <person name="Divon H.H."/>
            <person name="Lysoe E."/>
            <person name="Uhlig S."/>
            <person name="Proctor R.H."/>
        </authorList>
    </citation>
    <scope>NUCLEOTIDE SEQUENCE</scope>
    <source>
        <strain evidence="1">NRRL 20472</strain>
    </source>
</reference>
<proteinExistence type="predicted"/>
<keyword evidence="2" id="KW-1185">Reference proteome</keyword>
<dbReference type="AlphaFoldDB" id="A0A8H4U1K1"/>
<dbReference type="Proteomes" id="UP000622797">
    <property type="component" value="Unassembled WGS sequence"/>
</dbReference>
<dbReference type="EMBL" id="JABEXW010000215">
    <property type="protein sequence ID" value="KAF4967942.1"/>
    <property type="molecule type" value="Genomic_DNA"/>
</dbReference>
<sequence length="259" mass="29199">MKPVEEADINAIVEQGSILILDMTQLAINFIHEIICHSPNHISTKNGKSLPSEIWLQILSWMECDDEGRLYPPVYPFPIQDSKTGPILVCKALESWSTCGDIKMGDYFNAYQDYLRYPHKVQDNHDRPFQLPECQDGAISIPINSLRSDKKFLFHNVDVADMIAWGEDGACSLCGSGREFCAGCRGVGDILEEFVYLPSSADCSVRVLCPLCIGRTFAEASLEVQAFDDGWAQDEEIAQWEEEYDAWVGERMIQLGYEL</sequence>